<keyword evidence="8 9" id="KW-0472">Membrane</keyword>
<dbReference type="AlphaFoldDB" id="G1WH59"/>
<evidence type="ECO:0000256" key="6">
    <source>
        <dbReference type="ARBA" id="ARBA00022692"/>
    </source>
</evidence>
<feature type="transmembrane region" description="Helical" evidence="9">
    <location>
        <begin position="81"/>
        <end position="110"/>
    </location>
</feature>
<dbReference type="InterPro" id="IPR050303">
    <property type="entry name" value="GatZ_KbaZ_carbometab"/>
</dbReference>
<dbReference type="RefSeq" id="WP_009140815.1">
    <property type="nucleotide sequence ID" value="NZ_JH126468.1"/>
</dbReference>
<gene>
    <name evidence="10" type="ORF">HMPREF9452_00780</name>
</gene>
<keyword evidence="2" id="KW-0813">Transport</keyword>
<dbReference type="GO" id="GO:0009401">
    <property type="term" value="P:phosphoenolpyruvate-dependent sugar phosphotransferase system"/>
    <property type="evidence" value="ECO:0007669"/>
    <property type="project" value="UniProtKB-KW"/>
</dbReference>
<evidence type="ECO:0000256" key="1">
    <source>
        <dbReference type="ARBA" id="ARBA00004651"/>
    </source>
</evidence>
<name>G1WH59_9ACTN</name>
<feature type="transmembrane region" description="Helical" evidence="9">
    <location>
        <begin position="185"/>
        <end position="203"/>
    </location>
</feature>
<dbReference type="eggNOG" id="COG3715">
    <property type="taxonomic scope" value="Bacteria"/>
</dbReference>
<reference evidence="10 11" key="1">
    <citation type="submission" date="2011-06" db="EMBL/GenBank/DDBJ databases">
        <title>The Genome Sequence of Collinsella tanakaei YIT 12063.</title>
        <authorList>
            <consortium name="The Broad Institute Genome Sequencing Platform"/>
            <person name="Earl A."/>
            <person name="Ward D."/>
            <person name="Feldgarden M."/>
            <person name="Gevers D."/>
            <person name="Morotomi M."/>
            <person name="Young S.K."/>
            <person name="Zeng Q."/>
            <person name="Gargeya S."/>
            <person name="Fitzgerald M."/>
            <person name="Haas B."/>
            <person name="Abouelleil A."/>
            <person name="Alvarado L."/>
            <person name="Arachchi H.M."/>
            <person name="Berlin A."/>
            <person name="Brown A."/>
            <person name="Chapman S.B."/>
            <person name="Chen Z."/>
            <person name="Dunbar C."/>
            <person name="Freedman E."/>
            <person name="Gearin G."/>
            <person name="Gellesch M."/>
            <person name="Goldberg J."/>
            <person name="Griggs A."/>
            <person name="Gujja S."/>
            <person name="Heiman D."/>
            <person name="Howarth C."/>
            <person name="Larson L."/>
            <person name="Lui A."/>
            <person name="MacDonald P.J.P."/>
            <person name="Mehta T."/>
            <person name="Montmayeur A."/>
            <person name="Murphy C."/>
            <person name="Neiman D."/>
            <person name="Pearson M."/>
            <person name="Priest M."/>
            <person name="Roberts A."/>
            <person name="Saif S."/>
            <person name="Shea T."/>
            <person name="Shenoy N."/>
            <person name="Sisk P."/>
            <person name="Stolte C."/>
            <person name="Sykes S."/>
            <person name="Wortman J."/>
            <person name="Nusbaum C."/>
            <person name="Birren B."/>
        </authorList>
    </citation>
    <scope>NUCLEOTIDE SEQUENCE [LARGE SCALE GENOMIC DNA]</scope>
    <source>
        <strain evidence="10 11">YIT 12063</strain>
    </source>
</reference>
<keyword evidence="3" id="KW-1003">Cell membrane</keyword>
<keyword evidence="4" id="KW-0762">Sugar transport</keyword>
<accession>G1WH59</accession>
<keyword evidence="6 9" id="KW-0812">Transmembrane</keyword>
<dbReference type="GO" id="GO:0005886">
    <property type="term" value="C:plasma membrane"/>
    <property type="evidence" value="ECO:0007669"/>
    <property type="project" value="UniProtKB-SubCell"/>
</dbReference>
<dbReference type="OrthoDB" id="3181549at2"/>
<keyword evidence="11" id="KW-1185">Reference proteome</keyword>
<dbReference type="PATRIC" id="fig|742742.3.peg.754"/>
<proteinExistence type="predicted"/>
<evidence type="ECO:0000313" key="11">
    <source>
        <dbReference type="Proteomes" id="UP000004830"/>
    </source>
</evidence>
<evidence type="ECO:0008006" key="12">
    <source>
        <dbReference type="Google" id="ProtNLM"/>
    </source>
</evidence>
<protein>
    <recommendedName>
        <fullName evidence="12">PTS sugar transporter subunit IIC</fullName>
    </recommendedName>
</protein>
<dbReference type="EMBL" id="ADLS01000009">
    <property type="protein sequence ID" value="EGX67078.1"/>
    <property type="molecule type" value="Genomic_DNA"/>
</dbReference>
<evidence type="ECO:0000313" key="10">
    <source>
        <dbReference type="EMBL" id="EGX67078.1"/>
    </source>
</evidence>
<comment type="caution">
    <text evidence="10">The sequence shown here is derived from an EMBL/GenBank/DDBJ whole genome shotgun (WGS) entry which is preliminary data.</text>
</comment>
<keyword evidence="5" id="KW-0598">Phosphotransferase system</keyword>
<dbReference type="HOGENOM" id="CLU_069101_3_1_11"/>
<feature type="transmembrane region" description="Helical" evidence="9">
    <location>
        <begin position="142"/>
        <end position="165"/>
    </location>
</feature>
<dbReference type="InterPro" id="IPR004700">
    <property type="entry name" value="PTS_IIC_man"/>
</dbReference>
<dbReference type="PANTHER" id="PTHR32502">
    <property type="entry name" value="N-ACETYLGALACTOSAMINE PERMEASE II COMPONENT-RELATED"/>
    <property type="match status" value="1"/>
</dbReference>
<keyword evidence="7 9" id="KW-1133">Transmembrane helix</keyword>
<dbReference type="PANTHER" id="PTHR32502:SF8">
    <property type="entry name" value="N-ACETYLGALACTOSAMINE PERMEASE IIC COMPONENT 1"/>
    <property type="match status" value="1"/>
</dbReference>
<sequence length="255" mass="27537">MNVLAISIFMGVYYWFCRLRFGYTFSSALLQPTVIAVFVGLITGEMVLSMQIGAALQLVYLGVTSTPGGNVPSDPALAGCIAIPLGVMANMSPEVAVALAIPFGVAGVFVDQLRRSTNSIWVHLADKYAEDANCNGIMRCAFLYPALMGFLIRFPLVFAINYLGASAAADLLAVIPDWLMHSFEIMGGILPALGFAITIMVIGKKSMIPFFLIGYFAMVYFGDAGLTTMAMAIFGTCFALILRMIMFRKEGVLNE</sequence>
<dbReference type="Pfam" id="PF03609">
    <property type="entry name" value="EII-Sor"/>
    <property type="match status" value="1"/>
</dbReference>
<feature type="transmembrane region" description="Helical" evidence="9">
    <location>
        <begin position="215"/>
        <end position="245"/>
    </location>
</feature>
<dbReference type="STRING" id="742742.HMPREF9452_00780"/>
<dbReference type="GeneID" id="62758537"/>
<evidence type="ECO:0000256" key="9">
    <source>
        <dbReference type="SAM" id="Phobius"/>
    </source>
</evidence>
<organism evidence="10 11">
    <name type="scientific">Collinsella tanakaei YIT 12063</name>
    <dbReference type="NCBI Taxonomy" id="742742"/>
    <lineage>
        <taxon>Bacteria</taxon>
        <taxon>Bacillati</taxon>
        <taxon>Actinomycetota</taxon>
        <taxon>Coriobacteriia</taxon>
        <taxon>Coriobacteriales</taxon>
        <taxon>Coriobacteriaceae</taxon>
        <taxon>Collinsella</taxon>
    </lineage>
</organism>
<evidence type="ECO:0000256" key="8">
    <source>
        <dbReference type="ARBA" id="ARBA00023136"/>
    </source>
</evidence>
<evidence type="ECO:0000256" key="3">
    <source>
        <dbReference type="ARBA" id="ARBA00022475"/>
    </source>
</evidence>
<dbReference type="PROSITE" id="PS51106">
    <property type="entry name" value="PTS_EIIC_TYPE_4"/>
    <property type="match status" value="1"/>
</dbReference>
<evidence type="ECO:0000256" key="7">
    <source>
        <dbReference type="ARBA" id="ARBA00022989"/>
    </source>
</evidence>
<dbReference type="Proteomes" id="UP000004830">
    <property type="component" value="Unassembled WGS sequence"/>
</dbReference>
<comment type="subcellular location">
    <subcellularLocation>
        <location evidence="1">Cell membrane</location>
        <topology evidence="1">Multi-pass membrane protein</topology>
    </subcellularLocation>
</comment>
<evidence type="ECO:0000256" key="2">
    <source>
        <dbReference type="ARBA" id="ARBA00022448"/>
    </source>
</evidence>
<evidence type="ECO:0000256" key="4">
    <source>
        <dbReference type="ARBA" id="ARBA00022597"/>
    </source>
</evidence>
<evidence type="ECO:0000256" key="5">
    <source>
        <dbReference type="ARBA" id="ARBA00022683"/>
    </source>
</evidence>